<dbReference type="AlphaFoldDB" id="A0A1R2BT94"/>
<feature type="coiled-coil region" evidence="1">
    <location>
        <begin position="390"/>
        <end position="417"/>
    </location>
</feature>
<feature type="region of interest" description="Disordered" evidence="2">
    <location>
        <begin position="1"/>
        <end position="40"/>
    </location>
</feature>
<protein>
    <recommendedName>
        <fullName evidence="5">S phase cyclin A-associated protein in the endoplasmic reticulum N-terminal domain-containing protein</fullName>
    </recommendedName>
</protein>
<feature type="region of interest" description="Disordered" evidence="2">
    <location>
        <begin position="425"/>
        <end position="459"/>
    </location>
</feature>
<evidence type="ECO:0000313" key="3">
    <source>
        <dbReference type="EMBL" id="OMJ79805.1"/>
    </source>
</evidence>
<name>A0A1R2BT94_9CILI</name>
<dbReference type="PANTHER" id="PTHR31434:SF2">
    <property type="entry name" value="S PHASE CYCLIN A-ASSOCIATED PROTEIN IN THE ENDOPLASMIC RETICULUM"/>
    <property type="match status" value="1"/>
</dbReference>
<gene>
    <name evidence="3" type="ORF">SteCoe_20110</name>
</gene>
<keyword evidence="1" id="KW-0175">Coiled coil</keyword>
<organism evidence="3 4">
    <name type="scientific">Stentor coeruleus</name>
    <dbReference type="NCBI Taxonomy" id="5963"/>
    <lineage>
        <taxon>Eukaryota</taxon>
        <taxon>Sar</taxon>
        <taxon>Alveolata</taxon>
        <taxon>Ciliophora</taxon>
        <taxon>Postciliodesmatophora</taxon>
        <taxon>Heterotrichea</taxon>
        <taxon>Heterotrichida</taxon>
        <taxon>Stentoridae</taxon>
        <taxon>Stentor</taxon>
    </lineage>
</organism>
<dbReference type="PANTHER" id="PTHR31434">
    <property type="entry name" value="S PHASE CYCLIN A-ASSOCIATED PROTEIN IN THE ENDOPLASMIC RETICULUM"/>
    <property type="match status" value="1"/>
</dbReference>
<reference evidence="3 4" key="1">
    <citation type="submission" date="2016-11" db="EMBL/GenBank/DDBJ databases">
        <title>The macronuclear genome of Stentor coeruleus: a giant cell with tiny introns.</title>
        <authorList>
            <person name="Slabodnick M."/>
            <person name="Ruby J.G."/>
            <person name="Reiff S.B."/>
            <person name="Swart E.C."/>
            <person name="Gosai S."/>
            <person name="Prabakaran S."/>
            <person name="Witkowska E."/>
            <person name="Larue G.E."/>
            <person name="Fisher S."/>
            <person name="Freeman R.M."/>
            <person name="Gunawardena J."/>
            <person name="Chu W."/>
            <person name="Stover N.A."/>
            <person name="Gregory B.D."/>
            <person name="Nowacki M."/>
            <person name="Derisi J."/>
            <person name="Roy S.W."/>
            <person name="Marshall W.F."/>
            <person name="Sood P."/>
        </authorList>
    </citation>
    <scope>NUCLEOTIDE SEQUENCE [LARGE SCALE GENOMIC DNA]</scope>
    <source>
        <strain evidence="3">WM001</strain>
    </source>
</reference>
<feature type="region of interest" description="Disordered" evidence="2">
    <location>
        <begin position="147"/>
        <end position="211"/>
    </location>
</feature>
<dbReference type="EMBL" id="MPUH01000453">
    <property type="protein sequence ID" value="OMJ79805.1"/>
    <property type="molecule type" value="Genomic_DNA"/>
</dbReference>
<proteinExistence type="predicted"/>
<comment type="caution">
    <text evidence="3">The sequence shown here is derived from an EMBL/GenBank/DDBJ whole genome shotgun (WGS) entry which is preliminary data.</text>
</comment>
<evidence type="ECO:0000313" key="4">
    <source>
        <dbReference type="Proteomes" id="UP000187209"/>
    </source>
</evidence>
<feature type="compositionally biased region" description="Low complexity" evidence="2">
    <location>
        <begin position="11"/>
        <end position="29"/>
    </location>
</feature>
<keyword evidence="4" id="KW-1185">Reference proteome</keyword>
<evidence type="ECO:0000256" key="2">
    <source>
        <dbReference type="SAM" id="MobiDB-lite"/>
    </source>
</evidence>
<sequence>MDKLKKPSSGKKTPPCSSKTLTSSSPLTTRIPTFHSTDKKNTQDYSVEIEKWITLFKNLNDSVEQLYSMCCNENITAFTQGAIDTLSHSLGQFQILISKQQEKNINMDIADPNNSVDGEILRQYVNDGLQPAEALLLIIKEKAAESEETYVTEDIAENADDEENEEADEEADDEDEDNEIENEIENEENEERESWDESGDLEKRCRSVSPRTEQHIIQLKEKLQNKGKPSPLEIKEKSDIRQKRAESKRFIKTIQRQEIAMQKRRKIKRARESVVMQEAEKKKAIELQITLKQTRADERYEAHLNSIRNRAKSENLKPNEVAFMLELQADEKKTSLEEKKMTLDNRISETRERRLKILESVRQKQVDRSLKEEAAEKRRQALQTEKGIKYINSQQKIEEAETRRQQLLDLKKAIAEELSKKRIQRSITGRKQPKRCKNEASEKEDESWDSELHSSVDENQGNNYKLWAEEKHAEDKKRLEEKQEEKENSIKLWCSVCNYVLPPLCTPEEHIYGDKHREELSRALVQGNIPDSVIQINTQSELALHRELYVKKRLKKIKTLYNSRCLKHDKASIMGKETSGVNKNRLQKLSLDLDKCITNIVDYEAVESVLKDTIKLLDQRKEADLHVIRQMKFIPCIMEIVKKIWSCPKHEVKYVLRILETVTRFLTIFSGLSENRTYLEVTNRLIPLIDLVSWILNKSLKAIIEVNYLPQLFHLLTILLKHRLPFEHRQFRDYFVEYLLNSGMLSKLKQKLTLLQGPLDLTSNNFSLLLLKCVGFLEALTTFPGWGLGDKPAYEVSIFLTENFLYLLKESELAGIPYLLLCLLLNENPAKKIPPKVIPQTLLAVSILSIRFLNNLARLHLPLLQEMLSNNEYYDQIYHLFDYIIRYCNEHLDNGPEDVRELLHEVILLIGYFVSTNTKNQKMMKRGETSIIQRLCNLPFAYFTDKKYINVLFPTLITICYDNPDNFSIVQHEMSEDLLINYVKQQIMHYPLEESIKEDHKSENRSKRSLSISSSNSYSKSILAAASFKLVFLNRFPRSLWESSLAFMSSRASSGC</sequence>
<evidence type="ECO:0000256" key="1">
    <source>
        <dbReference type="SAM" id="Coils"/>
    </source>
</evidence>
<feature type="compositionally biased region" description="Acidic residues" evidence="2">
    <location>
        <begin position="147"/>
        <end position="199"/>
    </location>
</feature>
<dbReference type="Proteomes" id="UP000187209">
    <property type="component" value="Unassembled WGS sequence"/>
</dbReference>
<evidence type="ECO:0008006" key="5">
    <source>
        <dbReference type="Google" id="ProtNLM"/>
    </source>
</evidence>
<accession>A0A1R2BT94</accession>
<dbReference type="OrthoDB" id="313366at2759"/>